<organism evidence="3 4">
    <name type="scientific">Deinococcus geothermalis (strain DSM 11300 / CIP 105573 / AG-3a)</name>
    <dbReference type="NCBI Taxonomy" id="319795"/>
    <lineage>
        <taxon>Bacteria</taxon>
        <taxon>Thermotogati</taxon>
        <taxon>Deinococcota</taxon>
        <taxon>Deinococci</taxon>
        <taxon>Deinococcales</taxon>
        <taxon>Deinococcaceae</taxon>
        <taxon>Deinococcus</taxon>
    </lineage>
</organism>
<dbReference type="PANTHER" id="PTHR31088">
    <property type="entry name" value="MEMBRANE-ASSOCIATED PROTEIN VIPP1, CHLOROPLASTIC"/>
    <property type="match status" value="1"/>
</dbReference>
<dbReference type="InterPro" id="IPR007157">
    <property type="entry name" value="PspA_VIPP1"/>
</dbReference>
<dbReference type="KEGG" id="dge:Dgeo_0996"/>
<proteinExistence type="inferred from homology"/>
<evidence type="ECO:0000256" key="2">
    <source>
        <dbReference type="SAM" id="Coils"/>
    </source>
</evidence>
<comment type="similarity">
    <text evidence="1">Belongs to the PspA/Vipp/IM30 family.</text>
</comment>
<dbReference type="eggNOG" id="COG1842">
    <property type="taxonomic scope" value="Bacteria"/>
</dbReference>
<sequence length="237" mass="26558">MRNHAREEEHPMSILDRLSRLLRANVNDLISKAEDPAKIIDQALRDMRAAYSDARAEVADAMSQSARLEREASTNRKLADEYEKKAEEALRGGSEELAREALRRAQNHKDLAKGFEEQVAVQNSTVDQLKTQLRALEAKIDEMESKRTLLAARQKTAQAGATLDRVSGFSKAGGAMDAFEEMERKVASMEDRNKAMTELRQENDIDAQLRDLGRDRELDEAFAALKARVQGSGDQQS</sequence>
<dbReference type="Pfam" id="PF04012">
    <property type="entry name" value="PspA_IM30"/>
    <property type="match status" value="1"/>
</dbReference>
<keyword evidence="4" id="KW-1185">Reference proteome</keyword>
<protein>
    <submittedName>
        <fullName evidence="3">Phage shock protein A, PspA</fullName>
    </submittedName>
</protein>
<evidence type="ECO:0000313" key="3">
    <source>
        <dbReference type="EMBL" id="ABF45296.1"/>
    </source>
</evidence>
<dbReference type="PANTHER" id="PTHR31088:SF6">
    <property type="entry name" value="PHAGE SHOCK PROTEIN A"/>
    <property type="match status" value="1"/>
</dbReference>
<dbReference type="Proteomes" id="UP000002431">
    <property type="component" value="Chromosome"/>
</dbReference>
<dbReference type="HOGENOM" id="CLU_056466_3_2_0"/>
<keyword evidence="2" id="KW-0175">Coiled coil</keyword>
<reference evidence="3" key="1">
    <citation type="submission" date="2006-04" db="EMBL/GenBank/DDBJ databases">
        <title>Complete sequence of chromosome of Deinococcus geothermalis DSM 11300.</title>
        <authorList>
            <consortium name="US DOE Joint Genome Institute"/>
            <person name="Copeland A."/>
            <person name="Lucas S."/>
            <person name="Lapidus A."/>
            <person name="Barry K."/>
            <person name="Detter J.C."/>
            <person name="Glavina del Rio T."/>
            <person name="Hammon N."/>
            <person name="Israni S."/>
            <person name="Dalin E."/>
            <person name="Tice H."/>
            <person name="Pitluck S."/>
            <person name="Brettin T."/>
            <person name="Bruce D."/>
            <person name="Han C."/>
            <person name="Tapia R."/>
            <person name="Saunders E."/>
            <person name="Gilna P."/>
            <person name="Schmutz J."/>
            <person name="Larimer F."/>
            <person name="Land M."/>
            <person name="Hauser L."/>
            <person name="Kyrpides N."/>
            <person name="Kim E."/>
            <person name="Daly M.J."/>
            <person name="Fredrickson J.K."/>
            <person name="Makarova K.S."/>
            <person name="Gaidamakova E.K."/>
            <person name="Zhai M."/>
            <person name="Richardson P."/>
        </authorList>
    </citation>
    <scope>NUCLEOTIDE SEQUENCE</scope>
    <source>
        <strain evidence="3">DSM 11300</strain>
    </source>
</reference>
<dbReference type="AlphaFoldDB" id="Q1IZN8"/>
<feature type="coiled-coil region" evidence="2">
    <location>
        <begin position="44"/>
        <end position="153"/>
    </location>
</feature>
<evidence type="ECO:0000256" key="1">
    <source>
        <dbReference type="ARBA" id="ARBA00043985"/>
    </source>
</evidence>
<dbReference type="EMBL" id="CP000359">
    <property type="protein sequence ID" value="ABF45296.1"/>
    <property type="molecule type" value="Genomic_DNA"/>
</dbReference>
<dbReference type="STRING" id="319795.Dgeo_0996"/>
<name>Q1IZN8_DEIGD</name>
<evidence type="ECO:0000313" key="4">
    <source>
        <dbReference type="Proteomes" id="UP000002431"/>
    </source>
</evidence>
<accession>Q1IZN8</accession>
<gene>
    <name evidence="3" type="ordered locus">Dgeo_0996</name>
</gene>